<dbReference type="Gene3D" id="1.25.40.20">
    <property type="entry name" value="Ankyrin repeat-containing domain"/>
    <property type="match status" value="1"/>
</dbReference>
<dbReference type="Ensembl" id="ENSHCOT00000000363.1">
    <property type="protein sequence ID" value="ENSHCOP00000022715.1"/>
    <property type="gene ID" value="ENSHCOG00000010650.1"/>
</dbReference>
<reference evidence="7" key="2">
    <citation type="submission" date="2025-09" db="UniProtKB">
        <authorList>
            <consortium name="Ensembl"/>
        </authorList>
    </citation>
    <scope>IDENTIFICATION</scope>
</reference>
<dbReference type="PROSITE" id="PS50865">
    <property type="entry name" value="ZF_MYND_2"/>
    <property type="match status" value="1"/>
</dbReference>
<dbReference type="GeneTree" id="ENSGT00460000041630"/>
<keyword evidence="2 5" id="KW-0863">Zinc-finger</keyword>
<evidence type="ECO:0000313" key="7">
    <source>
        <dbReference type="Ensembl" id="ENSHCOP00000022715.1"/>
    </source>
</evidence>
<dbReference type="PROSITE" id="PS50297">
    <property type="entry name" value="ANK_REP_REGION"/>
    <property type="match status" value="1"/>
</dbReference>
<dbReference type="AlphaFoldDB" id="A0A3Q2YUU6"/>
<name>A0A3Q2YUU6_HIPCM</name>
<dbReference type="OMA" id="HDSHIAN"/>
<dbReference type="STRING" id="109280.ENSHCOP00000022715"/>
<keyword evidence="3" id="KW-0862">Zinc</keyword>
<dbReference type="Pfam" id="PF01753">
    <property type="entry name" value="zf-MYND"/>
    <property type="match status" value="1"/>
</dbReference>
<proteinExistence type="predicted"/>
<protein>
    <submittedName>
        <fullName evidence="7">Ankyrin repeat and MYND domain containing 1</fullName>
    </submittedName>
</protein>
<dbReference type="PANTHER" id="PTHR15897:SF2">
    <property type="entry name" value="ANKYRIN REPEAT AND MYND DOMAIN-CONTAINING PROTEIN 1"/>
    <property type="match status" value="1"/>
</dbReference>
<evidence type="ECO:0000256" key="3">
    <source>
        <dbReference type="ARBA" id="ARBA00022833"/>
    </source>
</evidence>
<dbReference type="InterPro" id="IPR053064">
    <property type="entry name" value="Ankyrin-MYND_domain-protein"/>
</dbReference>
<evidence type="ECO:0000256" key="1">
    <source>
        <dbReference type="ARBA" id="ARBA00022723"/>
    </source>
</evidence>
<feature type="repeat" description="ANK" evidence="4">
    <location>
        <begin position="53"/>
        <end position="88"/>
    </location>
</feature>
<dbReference type="SMART" id="SM00248">
    <property type="entry name" value="ANK"/>
    <property type="match status" value="4"/>
</dbReference>
<dbReference type="Gene3D" id="6.10.140.2220">
    <property type="match status" value="1"/>
</dbReference>
<dbReference type="InterPro" id="IPR002110">
    <property type="entry name" value="Ankyrin_rpt"/>
</dbReference>
<keyword evidence="4" id="KW-0040">ANK repeat</keyword>
<evidence type="ECO:0000259" key="6">
    <source>
        <dbReference type="PROSITE" id="PS50865"/>
    </source>
</evidence>
<evidence type="ECO:0000256" key="2">
    <source>
        <dbReference type="ARBA" id="ARBA00022771"/>
    </source>
</evidence>
<reference evidence="7" key="1">
    <citation type="submission" date="2025-08" db="UniProtKB">
        <authorList>
            <consortium name="Ensembl"/>
        </authorList>
    </citation>
    <scope>IDENTIFICATION</scope>
</reference>
<dbReference type="Pfam" id="PF12796">
    <property type="entry name" value="Ank_2"/>
    <property type="match status" value="2"/>
</dbReference>
<dbReference type="GO" id="GO:0008270">
    <property type="term" value="F:zinc ion binding"/>
    <property type="evidence" value="ECO:0007669"/>
    <property type="project" value="UniProtKB-KW"/>
</dbReference>
<evidence type="ECO:0000256" key="4">
    <source>
        <dbReference type="PROSITE-ProRule" id="PRU00023"/>
    </source>
</evidence>
<dbReference type="InterPro" id="IPR036770">
    <property type="entry name" value="Ankyrin_rpt-contain_sf"/>
</dbReference>
<dbReference type="PANTHER" id="PTHR15897">
    <property type="entry name" value="ANKYRIN REPEAT AND MYND DOMAIN PROTEIN 1"/>
    <property type="match status" value="1"/>
</dbReference>
<dbReference type="SUPFAM" id="SSF48403">
    <property type="entry name" value="Ankyrin repeat"/>
    <property type="match status" value="1"/>
</dbReference>
<dbReference type="InterPro" id="IPR002893">
    <property type="entry name" value="Znf_MYND"/>
</dbReference>
<dbReference type="PROSITE" id="PS50088">
    <property type="entry name" value="ANK_REPEAT"/>
    <property type="match status" value="2"/>
</dbReference>
<organism evidence="7 8">
    <name type="scientific">Hippocampus comes</name>
    <name type="common">Tiger tail seahorse</name>
    <dbReference type="NCBI Taxonomy" id="109280"/>
    <lineage>
        <taxon>Eukaryota</taxon>
        <taxon>Metazoa</taxon>
        <taxon>Chordata</taxon>
        <taxon>Craniata</taxon>
        <taxon>Vertebrata</taxon>
        <taxon>Euteleostomi</taxon>
        <taxon>Actinopterygii</taxon>
        <taxon>Neopterygii</taxon>
        <taxon>Teleostei</taxon>
        <taxon>Neoteleostei</taxon>
        <taxon>Acanthomorphata</taxon>
        <taxon>Syngnathiaria</taxon>
        <taxon>Syngnathiformes</taxon>
        <taxon>Syngnathoidei</taxon>
        <taxon>Syngnathidae</taxon>
        <taxon>Hippocampus</taxon>
    </lineage>
</organism>
<evidence type="ECO:0000313" key="8">
    <source>
        <dbReference type="Proteomes" id="UP000264820"/>
    </source>
</evidence>
<feature type="domain" description="MYND-type" evidence="6">
    <location>
        <begin position="293"/>
        <end position="332"/>
    </location>
</feature>
<keyword evidence="1" id="KW-0479">Metal-binding</keyword>
<keyword evidence="8" id="KW-1185">Reference proteome</keyword>
<accession>A0A3Q2YUU6</accession>
<feature type="repeat" description="ANK" evidence="4">
    <location>
        <begin position="156"/>
        <end position="185"/>
    </location>
</feature>
<sequence length="332" mass="36432">TLNLLLDRGADPNKCKVPLPVLFVAIMAGDTETVRRLLLSGAQTGISLSLERKGLYPLHVAAALPGPESPKIIELLLHALSDPDARASDQNEIYELDKVSITIRKSCRSHRTPTPEEGGRTALHMICQRETDHSQNASKAVALLLSHRARTDLLWSGHSPLSLAISSGNDMAVDVLLKGGADPNIPLGLGVGNALCALSNFSYNLDMLIKAGADMLMPVHIGDLEGTAVDYAHFSFDSRIANTPFNTLNMEERETFKSRRHLLGLMGDLLRYKAVKRQTVYELSPSLKQLRFCYHCGLSAAVTLSECTRCHKVLYCSTHCKLKAWNKGHKQE</sequence>
<dbReference type="Proteomes" id="UP000264820">
    <property type="component" value="Unplaced"/>
</dbReference>
<dbReference type="SUPFAM" id="SSF144232">
    <property type="entry name" value="HIT/MYND zinc finger-like"/>
    <property type="match status" value="1"/>
</dbReference>
<evidence type="ECO:0000256" key="5">
    <source>
        <dbReference type="PROSITE-ProRule" id="PRU00134"/>
    </source>
</evidence>